<proteinExistence type="predicted"/>
<accession>A0A1X7TIB8</accession>
<name>A0A1X7TIB8_AMPQE</name>
<reference evidence="2" key="1">
    <citation type="submission" date="2017-05" db="UniProtKB">
        <authorList>
            <consortium name="EnsemblMetazoa"/>
        </authorList>
    </citation>
    <scope>IDENTIFICATION</scope>
</reference>
<dbReference type="OrthoDB" id="6083617at2759"/>
<evidence type="ECO:0000256" key="1">
    <source>
        <dbReference type="SAM" id="Coils"/>
    </source>
</evidence>
<organism evidence="2">
    <name type="scientific">Amphimedon queenslandica</name>
    <name type="common">Sponge</name>
    <dbReference type="NCBI Taxonomy" id="400682"/>
    <lineage>
        <taxon>Eukaryota</taxon>
        <taxon>Metazoa</taxon>
        <taxon>Porifera</taxon>
        <taxon>Demospongiae</taxon>
        <taxon>Heteroscleromorpha</taxon>
        <taxon>Haplosclerida</taxon>
        <taxon>Niphatidae</taxon>
        <taxon>Amphimedon</taxon>
    </lineage>
</organism>
<keyword evidence="1" id="KW-0175">Coiled coil</keyword>
<dbReference type="AlphaFoldDB" id="A0A1X7TIB8"/>
<dbReference type="EnsemblMetazoa" id="Aqu2.1.14414_001">
    <property type="protein sequence ID" value="Aqu2.1.14414_001"/>
    <property type="gene ID" value="Aqu2.1.14414"/>
</dbReference>
<feature type="coiled-coil region" evidence="1">
    <location>
        <begin position="77"/>
        <end position="146"/>
    </location>
</feature>
<evidence type="ECO:0000313" key="2">
    <source>
        <dbReference type="EnsemblMetazoa" id="Aqu2.1.14414_001"/>
    </source>
</evidence>
<protein>
    <submittedName>
        <fullName evidence="2">Uncharacterized protein</fullName>
    </submittedName>
</protein>
<sequence length="713" mass="80190">MGNSIFGSGRYGEEQGTDGFRMGLMGESEAAATVSGGHDSTEKFKKFVVNEFIKSTNTVGDKFTEFMKSRDSELAKLEVEIEKLRPLQRDNEQLEKAVKNSRDAIFTLSNEMKSKQQVIDDQTQELEKCRQSVVILEKKLKAKNDENLKLNKLLDPMRELRRKGHCIQPKDVLHDDVAKDFNQLFGQKKLFEPIGIKEAGERASELTKLFEIAYHACKNRVIEIAKEELDKLFQPPLRVLTEQERNNEDIYLPWQSRQEALSLLLSNLEIQSMPDDLTVEVTKEDKMYESADMQTVVKQVIELTWKMVKLSPPVSFGKLSFSEDLDLHDVTDMKNLLGERKKYVVKYRRPILFFGPLGIVGYKGSVAIDSPPPAEHSTPVEPGMLIEDVSGVDDDAPEVTDLTKEEKCKKDKVKEMVDKAACLVWDMVTIVPPAIVYQPTKPCESIQVTNASSKDITSTMIIESGNFQSLQQVPLDEKSGDAAKFDSCFTFTSADEDVASLLPYLRSVNLREPSVDAALQNIQDPKDEVVNTQCSNFGMAVSQNTLLSNSKDVDGSYDDRNALALGPNKDNSDLEESSDRVTPICDRPDGDVIHSPGLNIEELSDNNLLLLEVNRLCHNIDIGDITHESVCLSFNEYFVKFNRQFKQLVRSQDPVQSVICLVVQTAYKLCVKYILEGSVMQAFIDSPDSTLNQLPKAVKEILLSRNVTNYLLL</sequence>
<dbReference type="InParanoid" id="A0A1X7TIB8"/>